<dbReference type="InterPro" id="IPR050046">
    <property type="entry name" value="MSF_cation_mollicutes"/>
</dbReference>
<feature type="transmembrane region" description="Helical" evidence="1">
    <location>
        <begin position="299"/>
        <end position="316"/>
    </location>
</feature>
<feature type="transmembrane region" description="Helical" evidence="1">
    <location>
        <begin position="70"/>
        <end position="91"/>
    </location>
</feature>
<feature type="transmembrane region" description="Helical" evidence="1">
    <location>
        <begin position="433"/>
        <end position="456"/>
    </location>
</feature>
<evidence type="ECO:0000313" key="2">
    <source>
        <dbReference type="EMBL" id="AUF83681.1"/>
    </source>
</evidence>
<evidence type="ECO:0000256" key="1">
    <source>
        <dbReference type="SAM" id="Phobius"/>
    </source>
</evidence>
<feature type="transmembrane region" description="Helical" evidence="1">
    <location>
        <begin position="328"/>
        <end position="345"/>
    </location>
</feature>
<keyword evidence="1" id="KW-0472">Membrane</keyword>
<feature type="transmembrane region" description="Helical" evidence="1">
    <location>
        <begin position="351"/>
        <end position="376"/>
    </location>
</feature>
<feature type="transmembrane region" description="Helical" evidence="1">
    <location>
        <begin position="35"/>
        <end position="58"/>
    </location>
</feature>
<feature type="transmembrane region" description="Helical" evidence="1">
    <location>
        <begin position="251"/>
        <end position="269"/>
    </location>
</feature>
<dbReference type="SUPFAM" id="SSF103473">
    <property type="entry name" value="MFS general substrate transporter"/>
    <property type="match status" value="1"/>
</dbReference>
<organism evidence="2 3">
    <name type="scientific">Mesoplasma syrphidae</name>
    <dbReference type="NCBI Taxonomy" id="225999"/>
    <lineage>
        <taxon>Bacteria</taxon>
        <taxon>Bacillati</taxon>
        <taxon>Mycoplasmatota</taxon>
        <taxon>Mollicutes</taxon>
        <taxon>Entomoplasmatales</taxon>
        <taxon>Entomoplasmataceae</taxon>
        <taxon>Mesoplasma</taxon>
    </lineage>
</organism>
<dbReference type="AlphaFoldDB" id="A0A2K9BKC9"/>
<dbReference type="RefSeq" id="WP_027047970.1">
    <property type="nucleotide sequence ID" value="NZ_CP025257.1"/>
</dbReference>
<accession>A0A2K9BKC9</accession>
<protein>
    <recommendedName>
        <fullName evidence="4">MFS transporter</fullName>
    </recommendedName>
</protein>
<evidence type="ECO:0000313" key="3">
    <source>
        <dbReference type="Proteomes" id="UP000233419"/>
    </source>
</evidence>
<dbReference type="OrthoDB" id="387641at2"/>
<dbReference type="Proteomes" id="UP000233419">
    <property type="component" value="Chromosome"/>
</dbReference>
<evidence type="ECO:0008006" key="4">
    <source>
        <dbReference type="Google" id="ProtNLM"/>
    </source>
</evidence>
<feature type="transmembrane region" description="Helical" evidence="1">
    <location>
        <begin position="388"/>
        <end position="413"/>
    </location>
</feature>
<gene>
    <name evidence="2" type="ORF">CXP39_02630</name>
</gene>
<dbReference type="InterPro" id="IPR036259">
    <property type="entry name" value="MFS_trans_sf"/>
</dbReference>
<feature type="transmembrane region" description="Helical" evidence="1">
    <location>
        <begin position="103"/>
        <end position="123"/>
    </location>
</feature>
<feature type="transmembrane region" description="Helical" evidence="1">
    <location>
        <begin position="172"/>
        <end position="192"/>
    </location>
</feature>
<keyword evidence="1" id="KW-0812">Transmembrane</keyword>
<feature type="transmembrane region" description="Helical" evidence="1">
    <location>
        <begin position="204"/>
        <end position="225"/>
    </location>
</feature>
<name>A0A2K9BKC9_9MOLU</name>
<dbReference type="KEGG" id="msyr:CXP39_02630"/>
<dbReference type="NCBIfam" id="NF043061">
    <property type="entry name" value="MMSYN1_0325"/>
    <property type="match status" value="1"/>
</dbReference>
<keyword evidence="3" id="KW-1185">Reference proteome</keyword>
<keyword evidence="1" id="KW-1133">Transmembrane helix</keyword>
<proteinExistence type="predicted"/>
<sequence>MPKNWDLFILNPILIILSFVTIWFIWKKENESKKWLYFFIETILIWTVNGFLVKMGVLRLGITNSYSSPAAITLSLFGVSSIFTILLKPLATWLTGIIKHRRYWIWGSMLSSFIALILFLVSSNNLKNASALLIFGSIMLGISLAAQSLYFLYMNEQKYYRIFPIKATFRAAFLIVIGTFFGTYIFNLANVFQGLALGNNDTASYWWAGSICIIFLILAFGLSFMNKEKTVFVKSFDFDVKEKLEPYSTKVLVLLMFTTLFLGLIYGLIQSPIFEFYIVAKARAEGASSAASLSFVRKYRDFFIIGQLMLGYLLYFKLIKKIGYRQSIIGLLVILAVLAFLMTLIRSHYFLIFVSFATGLIFFELFYIWFGLAIMWNYRTEKIPVTGLVGATTVLGAFIPNFILSICQISGVGFFQTYNSLEFLASIEDVSDILIILTRAVILISSIIFALILGYLTFLTFTINRILVEYINVEEIHSKLVSIEKRNIANKIKTRMSIN</sequence>
<feature type="transmembrane region" description="Helical" evidence="1">
    <location>
        <begin position="129"/>
        <end position="152"/>
    </location>
</feature>
<feature type="transmembrane region" description="Helical" evidence="1">
    <location>
        <begin position="6"/>
        <end position="26"/>
    </location>
</feature>
<dbReference type="EMBL" id="CP025257">
    <property type="protein sequence ID" value="AUF83681.1"/>
    <property type="molecule type" value="Genomic_DNA"/>
</dbReference>
<reference evidence="2 3" key="1">
    <citation type="submission" date="2017-12" db="EMBL/GenBank/DDBJ databases">
        <title>Mesoplasma syrphidae YJS, Complete Genome.</title>
        <authorList>
            <person name="Knight T.F."/>
            <person name="Citino T."/>
            <person name="Rubinstein R."/>
            <person name="Neuschaefer Z."/>
        </authorList>
    </citation>
    <scope>NUCLEOTIDE SEQUENCE [LARGE SCALE GENOMIC DNA]</scope>
    <source>
        <strain evidence="2 3">YJS</strain>
    </source>
</reference>